<proteinExistence type="predicted"/>
<comment type="caution">
    <text evidence="1">The sequence shown here is derived from an EMBL/GenBank/DDBJ whole genome shotgun (WGS) entry which is preliminary data.</text>
</comment>
<protein>
    <submittedName>
        <fullName evidence="1">Uncharacterized protein</fullName>
    </submittedName>
</protein>
<keyword evidence="2" id="KW-1185">Reference proteome</keyword>
<evidence type="ECO:0000313" key="2">
    <source>
        <dbReference type="Proteomes" id="UP001216595"/>
    </source>
</evidence>
<gene>
    <name evidence="1" type="ORF">PQU94_03300</name>
</gene>
<evidence type="ECO:0000313" key="1">
    <source>
        <dbReference type="EMBL" id="MDC7693305.1"/>
    </source>
</evidence>
<accession>A0ABT5IAU2</accession>
<dbReference type="Proteomes" id="UP001216595">
    <property type="component" value="Unassembled WGS sequence"/>
</dbReference>
<sequence>MRQIITDTVTALDLASDHNFLTGRSGGAAESYALTLQPRMVWGAIATAPPSG</sequence>
<dbReference type="RefSeq" id="WP_272740075.1">
    <property type="nucleotide sequence ID" value="NZ_JAQQKW010000002.1"/>
</dbReference>
<dbReference type="EMBL" id="JAQQKW010000002">
    <property type="protein sequence ID" value="MDC7693305.1"/>
    <property type="molecule type" value="Genomic_DNA"/>
</dbReference>
<reference evidence="1 2" key="1">
    <citation type="submission" date="2023-01" db="EMBL/GenBank/DDBJ databases">
        <title>Novel species of the genus Asticcacaulis isolated from rivers.</title>
        <authorList>
            <person name="Lu H."/>
        </authorList>
    </citation>
    <scope>NUCLEOTIDE SEQUENCE [LARGE SCALE GENOMIC DNA]</scope>
    <source>
        <strain evidence="1 2">DXS10W</strain>
    </source>
</reference>
<organism evidence="1 2">
    <name type="scientific">Asticcacaulis currens</name>
    <dbReference type="NCBI Taxonomy" id="2984210"/>
    <lineage>
        <taxon>Bacteria</taxon>
        <taxon>Pseudomonadati</taxon>
        <taxon>Pseudomonadota</taxon>
        <taxon>Alphaproteobacteria</taxon>
        <taxon>Caulobacterales</taxon>
        <taxon>Caulobacteraceae</taxon>
        <taxon>Asticcacaulis</taxon>
    </lineage>
</organism>
<name>A0ABT5IAU2_9CAUL</name>